<dbReference type="eggNOG" id="ENOG5031GJ3">
    <property type="taxonomic scope" value="Bacteria"/>
</dbReference>
<evidence type="ECO:0000313" key="2">
    <source>
        <dbReference type="Proteomes" id="UP000016587"/>
    </source>
</evidence>
<accession>T2G9R1</accession>
<reference evidence="1 2" key="1">
    <citation type="journal article" date="2013" name="J. Bacteriol.">
        <title>Roles of HynAB and Ech, the only two hydrogenases found in the model sulfate reducer Desulfovibrio gigas.</title>
        <authorList>
            <person name="Morais-Silva F.O."/>
            <person name="Santos C.I."/>
            <person name="Rodrigues R."/>
            <person name="Pereira I.A."/>
            <person name="Rodrigues-Pousada C."/>
        </authorList>
    </citation>
    <scope>NUCLEOTIDE SEQUENCE [LARGE SCALE GENOMIC DNA]</scope>
    <source>
        <strain evidence="2">ATCC 19364 / DSM 1382 / NCIMB 9332 / VKM B-1759</strain>
    </source>
</reference>
<dbReference type="PATRIC" id="fig|1121448.10.peg.992"/>
<name>T2G9R1_MEGG1</name>
<dbReference type="RefSeq" id="WP_021759602.1">
    <property type="nucleotide sequence ID" value="NC_022444.1"/>
</dbReference>
<protein>
    <submittedName>
        <fullName evidence="1">Uncharacterized protein</fullName>
    </submittedName>
</protein>
<reference evidence="2" key="2">
    <citation type="submission" date="2013-07" db="EMBL/GenBank/DDBJ databases">
        <authorList>
            <person name="Morais-Silva F.O."/>
            <person name="Rezende A.M."/>
            <person name="Pimentel C."/>
            <person name="Resende D.M."/>
            <person name="Santos C.I."/>
            <person name="Clemente C."/>
            <person name="de Oliveira L.M."/>
            <person name="da Silva S.M."/>
            <person name="Costa D.A."/>
            <person name="Varela-Raposo A."/>
            <person name="Horacio E.C.A."/>
            <person name="Matos M."/>
            <person name="Flores O."/>
            <person name="Ruiz J.C."/>
            <person name="Rodrigues-Pousada C."/>
        </authorList>
    </citation>
    <scope>NUCLEOTIDE SEQUENCE [LARGE SCALE GENOMIC DNA]</scope>
    <source>
        <strain evidence="2">ATCC 19364 / DSM 1382 / NCIMB 9332 / VKM B-1759</strain>
    </source>
</reference>
<sequence>MAFSESLPFKGETVEYDPDRNVALVHCERCSHPNEVECFKARDGSVEVPGFSCENCGHWNAPE</sequence>
<dbReference type="HOGENOM" id="CLU_2860413_0_0_7"/>
<proteinExistence type="predicted"/>
<dbReference type="OrthoDB" id="5459086at2"/>
<gene>
    <name evidence="1" type="ORF">DGI_0987</name>
</gene>
<dbReference type="Proteomes" id="UP000016587">
    <property type="component" value="Chromosome"/>
</dbReference>
<organism evidence="1 2">
    <name type="scientific">Megalodesulfovibrio gigas (strain ATCC 19364 / DSM 1382 / NCIMB 9332 / VKM B-1759)</name>
    <name type="common">Desulfovibrio gigas</name>
    <dbReference type="NCBI Taxonomy" id="1121448"/>
    <lineage>
        <taxon>Bacteria</taxon>
        <taxon>Pseudomonadati</taxon>
        <taxon>Thermodesulfobacteriota</taxon>
        <taxon>Desulfovibrionia</taxon>
        <taxon>Desulfovibrionales</taxon>
        <taxon>Desulfovibrionaceae</taxon>
        <taxon>Megalodesulfovibrio</taxon>
    </lineage>
</organism>
<dbReference type="KEGG" id="dgg:DGI_0987"/>
<evidence type="ECO:0000313" key="1">
    <source>
        <dbReference type="EMBL" id="AGW12866.1"/>
    </source>
</evidence>
<keyword evidence="2" id="KW-1185">Reference proteome</keyword>
<dbReference type="AlphaFoldDB" id="T2G9R1"/>
<dbReference type="EMBL" id="CP006585">
    <property type="protein sequence ID" value="AGW12866.1"/>
    <property type="molecule type" value="Genomic_DNA"/>
</dbReference>